<feature type="domain" description="PRD" evidence="4">
    <location>
        <begin position="172"/>
        <end position="280"/>
    </location>
</feature>
<dbReference type="SUPFAM" id="SSF50151">
    <property type="entry name" value="SacY-like RNA-binding domain"/>
    <property type="match status" value="1"/>
</dbReference>
<evidence type="ECO:0000259" key="4">
    <source>
        <dbReference type="PROSITE" id="PS51372"/>
    </source>
</evidence>
<dbReference type="PROSITE" id="PS51372">
    <property type="entry name" value="PRD_2"/>
    <property type="match status" value="2"/>
</dbReference>
<dbReference type="GO" id="GO:0003723">
    <property type="term" value="F:RNA binding"/>
    <property type="evidence" value="ECO:0007669"/>
    <property type="project" value="InterPro"/>
</dbReference>
<proteinExistence type="predicted"/>
<dbReference type="InterPro" id="IPR036634">
    <property type="entry name" value="PRD_sf"/>
</dbReference>
<name>A0AAP2JWL6_PRORE</name>
<keyword evidence="1" id="KW-0677">Repeat</keyword>
<dbReference type="PANTHER" id="PTHR30185:SF18">
    <property type="entry name" value="TRANSCRIPTIONAL REGULATOR MTLR"/>
    <property type="match status" value="1"/>
</dbReference>
<dbReference type="SUPFAM" id="SSF63520">
    <property type="entry name" value="PTS-regulatory domain, PRD"/>
    <property type="match status" value="2"/>
</dbReference>
<dbReference type="Pfam" id="PF03123">
    <property type="entry name" value="CAT_RBD"/>
    <property type="match status" value="1"/>
</dbReference>
<comment type="caution">
    <text evidence="5">The sequence shown here is derived from an EMBL/GenBank/DDBJ whole genome shotgun (WGS) entry which is preliminary data.</text>
</comment>
<protein>
    <submittedName>
        <fullName evidence="5">PRD domain-containing protein</fullName>
    </submittedName>
</protein>
<dbReference type="AlphaFoldDB" id="A0AAP2JWL6"/>
<evidence type="ECO:0000256" key="2">
    <source>
        <dbReference type="ARBA" id="ARBA00023015"/>
    </source>
</evidence>
<dbReference type="SMART" id="SM01061">
    <property type="entry name" value="CAT_RBD"/>
    <property type="match status" value="1"/>
</dbReference>
<reference evidence="5" key="1">
    <citation type="submission" date="2019-02" db="EMBL/GenBank/DDBJ databases">
        <title>Genomic characterization of isolates from hospital effluents in KZN, South Africa.</title>
        <authorList>
            <person name="Ntshobeni N."/>
            <person name="Allam M."/>
            <person name="Ismail A."/>
            <person name="Amoako D."/>
            <person name="Essack S."/>
            <person name="Chenia H."/>
        </authorList>
    </citation>
    <scope>NUCLEOTIDE SEQUENCE</scope>
    <source>
        <strain evidence="5">AFE97_S1</strain>
    </source>
</reference>
<evidence type="ECO:0000313" key="6">
    <source>
        <dbReference type="Proteomes" id="UP000824410"/>
    </source>
</evidence>
<dbReference type="Gene3D" id="2.30.24.10">
    <property type="entry name" value="CAT RNA-binding domain"/>
    <property type="match status" value="1"/>
</dbReference>
<sequence>MEVAYMYLIKKVINNNVILVDNEAQQEVVIIGKGIGFNSKAGQNYHCNESDELFIKPQDHDIHNFLDNIPIDIIKLTIEVINKCKPILNADLSDSLVITLSEHITFAIERSKSREMNVSLYEVPYLYHLEFIAGKVAVDYINEKFDVSLPASEASLIALHFVNAKLNNKSVGDTLRFTQIVYKIVNIVNYSFHIQVNTESDIFSRFINHLKYLLIRCQANHDKSSQFNSILEELVEKELMKNFVCAKKIAELIQSEYNLPVSREEIIYLALHIERLLNAV</sequence>
<dbReference type="InterPro" id="IPR050661">
    <property type="entry name" value="BglG_antiterminators"/>
</dbReference>
<dbReference type="InterPro" id="IPR036650">
    <property type="entry name" value="CAT_RNA-bd_dom_sf"/>
</dbReference>
<evidence type="ECO:0000313" key="5">
    <source>
        <dbReference type="EMBL" id="MBX6979965.1"/>
    </source>
</evidence>
<dbReference type="InterPro" id="IPR004341">
    <property type="entry name" value="CAT_RNA-bd_dom"/>
</dbReference>
<accession>A0AAP2JWL6</accession>
<dbReference type="InterPro" id="IPR011608">
    <property type="entry name" value="PRD"/>
</dbReference>
<dbReference type="Gene3D" id="1.10.1790.10">
    <property type="entry name" value="PRD domain"/>
    <property type="match status" value="2"/>
</dbReference>
<keyword evidence="2" id="KW-0805">Transcription regulation</keyword>
<dbReference type="EMBL" id="SHDO01000008">
    <property type="protein sequence ID" value="MBX6979965.1"/>
    <property type="molecule type" value="Genomic_DNA"/>
</dbReference>
<keyword evidence="3" id="KW-0804">Transcription</keyword>
<dbReference type="RefSeq" id="WP_080750893.1">
    <property type="nucleotide sequence ID" value="NZ_CP017671.1"/>
</dbReference>
<evidence type="ECO:0000256" key="3">
    <source>
        <dbReference type="ARBA" id="ARBA00023163"/>
    </source>
</evidence>
<feature type="domain" description="PRD" evidence="4">
    <location>
        <begin position="68"/>
        <end position="171"/>
    </location>
</feature>
<organism evidence="5 6">
    <name type="scientific">Providencia rettgeri</name>
    <dbReference type="NCBI Taxonomy" id="587"/>
    <lineage>
        <taxon>Bacteria</taxon>
        <taxon>Pseudomonadati</taxon>
        <taxon>Pseudomonadota</taxon>
        <taxon>Gammaproteobacteria</taxon>
        <taxon>Enterobacterales</taxon>
        <taxon>Morganellaceae</taxon>
        <taxon>Providencia</taxon>
    </lineage>
</organism>
<gene>
    <name evidence="5" type="ORF">EX242_06780</name>
</gene>
<dbReference type="Proteomes" id="UP000824410">
    <property type="component" value="Unassembled WGS sequence"/>
</dbReference>
<evidence type="ECO:0000256" key="1">
    <source>
        <dbReference type="ARBA" id="ARBA00022737"/>
    </source>
</evidence>
<dbReference type="Pfam" id="PF00874">
    <property type="entry name" value="PRD"/>
    <property type="match status" value="2"/>
</dbReference>
<dbReference type="PANTHER" id="PTHR30185">
    <property type="entry name" value="CRYPTIC BETA-GLUCOSIDE BGL OPERON ANTITERMINATOR"/>
    <property type="match status" value="1"/>
</dbReference>
<dbReference type="GO" id="GO:0006355">
    <property type="term" value="P:regulation of DNA-templated transcription"/>
    <property type="evidence" value="ECO:0007669"/>
    <property type="project" value="InterPro"/>
</dbReference>